<dbReference type="Proteomes" id="UP001331515">
    <property type="component" value="Unassembled WGS sequence"/>
</dbReference>
<dbReference type="EMBL" id="JAURVH010001536">
    <property type="protein sequence ID" value="KAK5891210.1"/>
    <property type="molecule type" value="Genomic_DNA"/>
</dbReference>
<evidence type="ECO:0000313" key="2">
    <source>
        <dbReference type="Proteomes" id="UP001331515"/>
    </source>
</evidence>
<organism evidence="1 2">
    <name type="scientific">Champsocephalus gunnari</name>
    <name type="common">Mackerel icefish</name>
    <dbReference type="NCBI Taxonomy" id="52237"/>
    <lineage>
        <taxon>Eukaryota</taxon>
        <taxon>Metazoa</taxon>
        <taxon>Chordata</taxon>
        <taxon>Craniata</taxon>
        <taxon>Vertebrata</taxon>
        <taxon>Euteleostomi</taxon>
        <taxon>Actinopterygii</taxon>
        <taxon>Neopterygii</taxon>
        <taxon>Teleostei</taxon>
        <taxon>Neoteleostei</taxon>
        <taxon>Acanthomorphata</taxon>
        <taxon>Eupercaria</taxon>
        <taxon>Perciformes</taxon>
        <taxon>Notothenioidei</taxon>
        <taxon>Channichthyidae</taxon>
        <taxon>Champsocephalus</taxon>
    </lineage>
</organism>
<dbReference type="AlphaFoldDB" id="A0AAN8BW35"/>
<sequence length="79" mass="8527">MRVRPPCSAPRSAPVFGPRVRPPCSAPVSAPVFGPVFAPVFSYLRYRAITLASIAAPLNHGQMCCWPLSSAALNLRLTY</sequence>
<name>A0AAN8BW35_CHAGU</name>
<proteinExistence type="predicted"/>
<reference evidence="1 2" key="1">
    <citation type="journal article" date="2023" name="Mol. Biol. Evol.">
        <title>Genomics of Secondarily Temperate Adaptation in the Only Non-Antarctic Icefish.</title>
        <authorList>
            <person name="Rivera-Colon A.G."/>
            <person name="Rayamajhi N."/>
            <person name="Minhas B.F."/>
            <person name="Madrigal G."/>
            <person name="Bilyk K.T."/>
            <person name="Yoon V."/>
            <person name="Hune M."/>
            <person name="Gregory S."/>
            <person name="Cheng C.H.C."/>
            <person name="Catchen J.M."/>
        </authorList>
    </citation>
    <scope>NUCLEOTIDE SEQUENCE [LARGE SCALE GENOMIC DNA]</scope>
    <source>
        <tissue evidence="1">White muscle</tissue>
    </source>
</reference>
<accession>A0AAN8BW35</accession>
<comment type="caution">
    <text evidence="1">The sequence shown here is derived from an EMBL/GenBank/DDBJ whole genome shotgun (WGS) entry which is preliminary data.</text>
</comment>
<evidence type="ECO:0000313" key="1">
    <source>
        <dbReference type="EMBL" id="KAK5891210.1"/>
    </source>
</evidence>
<gene>
    <name evidence="1" type="ORF">CgunFtcFv8_018487</name>
</gene>
<protein>
    <submittedName>
        <fullName evidence="1">Uncharacterized protein</fullName>
    </submittedName>
</protein>
<keyword evidence="2" id="KW-1185">Reference proteome</keyword>